<evidence type="ECO:0000313" key="6">
    <source>
        <dbReference type="Proteomes" id="UP000287394"/>
    </source>
</evidence>
<dbReference type="InterPro" id="IPR036291">
    <property type="entry name" value="NAD(P)-bd_dom_sf"/>
</dbReference>
<reference evidence="5 6" key="1">
    <citation type="journal article" date="2019" name="Int. J. Syst. Evol. Microbiol.">
        <title>Capsulimonas corticalis gen. nov., sp. nov., an aerobic capsulated bacterium, of a novel bacterial order, Capsulimonadales ord. nov., of the class Armatimonadia of the phylum Armatimonadetes.</title>
        <authorList>
            <person name="Li J."/>
            <person name="Kudo C."/>
            <person name="Tonouchi A."/>
        </authorList>
    </citation>
    <scope>NUCLEOTIDE SEQUENCE [LARGE SCALE GENOMIC DNA]</scope>
    <source>
        <strain evidence="5 6">AX-7</strain>
    </source>
</reference>
<dbReference type="Gene3D" id="3.40.50.720">
    <property type="entry name" value="NAD(P)-binding Rossmann-like Domain"/>
    <property type="match status" value="1"/>
</dbReference>
<dbReference type="GO" id="GO:0016616">
    <property type="term" value="F:oxidoreductase activity, acting on the CH-OH group of donors, NAD or NADP as acceptor"/>
    <property type="evidence" value="ECO:0007669"/>
    <property type="project" value="InterPro"/>
</dbReference>
<evidence type="ECO:0000313" key="5">
    <source>
        <dbReference type="EMBL" id="BDI31672.1"/>
    </source>
</evidence>
<dbReference type="Proteomes" id="UP000287394">
    <property type="component" value="Chromosome"/>
</dbReference>
<evidence type="ECO:0000256" key="2">
    <source>
        <dbReference type="ARBA" id="ARBA00022857"/>
    </source>
</evidence>
<dbReference type="PANTHER" id="PTHR43963">
    <property type="entry name" value="CARBONYL REDUCTASE 1-RELATED"/>
    <property type="match status" value="1"/>
</dbReference>
<gene>
    <name evidence="5" type="ORF">CCAX7_37230</name>
</gene>
<dbReference type="KEGG" id="ccot:CCAX7_37230"/>
<dbReference type="EMBL" id="AP025739">
    <property type="protein sequence ID" value="BDI31672.1"/>
    <property type="molecule type" value="Genomic_DNA"/>
</dbReference>
<dbReference type="CDD" id="cd05324">
    <property type="entry name" value="carb_red_PTCR-like_SDR_c"/>
    <property type="match status" value="1"/>
</dbReference>
<evidence type="ECO:0000256" key="1">
    <source>
        <dbReference type="ARBA" id="ARBA00006484"/>
    </source>
</evidence>
<dbReference type="PROSITE" id="PS00061">
    <property type="entry name" value="ADH_SHORT"/>
    <property type="match status" value="1"/>
</dbReference>
<evidence type="ECO:0000256" key="4">
    <source>
        <dbReference type="RuleBase" id="RU000363"/>
    </source>
</evidence>
<evidence type="ECO:0000256" key="3">
    <source>
        <dbReference type="ARBA" id="ARBA00023002"/>
    </source>
</evidence>
<dbReference type="InterPro" id="IPR020904">
    <property type="entry name" value="Sc_DH/Rdtase_CS"/>
</dbReference>
<keyword evidence="6" id="KW-1185">Reference proteome</keyword>
<sequence length="241" mass="25087">MADKKVALITGANKGIGKEIARQLGAQGYTVLLGARDAGRGAEAAEDLKKDGIDAHTIQLEVTNQESLDAAAAKVEAEYGKLDVLVNNAGIYIESAPASQTDVETFKKTYDTNVFGVFAATKSFLPLIKKAEAGRIVNMSSGLGSITQNSDPNWSFAAFKAVAYNSSKSAVNAITVVFAAELKDTPIKVNAADPGYVATDINGNSGPRTVQQGATAAVRLATLPADGPTGGYFDEDGTVPW</sequence>
<comment type="similarity">
    <text evidence="1 4">Belongs to the short-chain dehydrogenases/reductases (SDR) family.</text>
</comment>
<dbReference type="SUPFAM" id="SSF51735">
    <property type="entry name" value="NAD(P)-binding Rossmann-fold domains"/>
    <property type="match status" value="1"/>
</dbReference>
<dbReference type="OrthoDB" id="9785826at2"/>
<proteinExistence type="inferred from homology"/>
<dbReference type="InterPro" id="IPR045313">
    <property type="entry name" value="CBR1-like"/>
</dbReference>
<dbReference type="Pfam" id="PF00106">
    <property type="entry name" value="adh_short"/>
    <property type="match status" value="1"/>
</dbReference>
<keyword evidence="3" id="KW-0560">Oxidoreductase</keyword>
<accession>A0A402D197</accession>
<dbReference type="PRINTS" id="PR00080">
    <property type="entry name" value="SDRFAMILY"/>
</dbReference>
<dbReference type="RefSeq" id="WP_119323275.1">
    <property type="nucleotide sequence ID" value="NZ_AP025739.1"/>
</dbReference>
<dbReference type="AlphaFoldDB" id="A0A402D197"/>
<protein>
    <submittedName>
        <fullName evidence="5">Dehydrogenase</fullName>
    </submittedName>
</protein>
<dbReference type="InterPro" id="IPR002347">
    <property type="entry name" value="SDR_fam"/>
</dbReference>
<name>A0A402D197_9BACT</name>
<dbReference type="PRINTS" id="PR00081">
    <property type="entry name" value="GDHRDH"/>
</dbReference>
<dbReference type="PANTHER" id="PTHR43963:SF6">
    <property type="entry name" value="CHAIN DEHYDROGENASE FAMILY PROTEIN, PUTATIVE (AFU_ORTHOLOGUE AFUA_3G15350)-RELATED"/>
    <property type="match status" value="1"/>
</dbReference>
<organism evidence="5 6">
    <name type="scientific">Capsulimonas corticalis</name>
    <dbReference type="NCBI Taxonomy" id="2219043"/>
    <lineage>
        <taxon>Bacteria</taxon>
        <taxon>Bacillati</taxon>
        <taxon>Armatimonadota</taxon>
        <taxon>Armatimonadia</taxon>
        <taxon>Capsulimonadales</taxon>
        <taxon>Capsulimonadaceae</taxon>
        <taxon>Capsulimonas</taxon>
    </lineage>
</organism>
<keyword evidence="2" id="KW-0521">NADP</keyword>